<evidence type="ECO:0000313" key="3">
    <source>
        <dbReference type="Proteomes" id="UP000663869"/>
    </source>
</evidence>
<accession>A0A818G8E0</accession>
<organism evidence="2 3">
    <name type="scientific">Rotaria socialis</name>
    <dbReference type="NCBI Taxonomy" id="392032"/>
    <lineage>
        <taxon>Eukaryota</taxon>
        <taxon>Metazoa</taxon>
        <taxon>Spiralia</taxon>
        <taxon>Gnathifera</taxon>
        <taxon>Rotifera</taxon>
        <taxon>Eurotatoria</taxon>
        <taxon>Bdelloidea</taxon>
        <taxon>Philodinida</taxon>
        <taxon>Philodinidae</taxon>
        <taxon>Rotaria</taxon>
    </lineage>
</organism>
<gene>
    <name evidence="2" type="ORF">FME351_LOCUS15829</name>
</gene>
<evidence type="ECO:0000256" key="1">
    <source>
        <dbReference type="SAM" id="MobiDB-lite"/>
    </source>
</evidence>
<reference evidence="2" key="1">
    <citation type="submission" date="2021-02" db="EMBL/GenBank/DDBJ databases">
        <authorList>
            <person name="Nowell W R."/>
        </authorList>
    </citation>
    <scope>NUCLEOTIDE SEQUENCE</scope>
</reference>
<protein>
    <recommendedName>
        <fullName evidence="4">BEN domain-containing protein</fullName>
    </recommendedName>
</protein>
<dbReference type="Proteomes" id="UP000663869">
    <property type="component" value="Unassembled WGS sequence"/>
</dbReference>
<dbReference type="EMBL" id="CAJNYU010001954">
    <property type="protein sequence ID" value="CAF3486032.1"/>
    <property type="molecule type" value="Genomic_DNA"/>
</dbReference>
<comment type="caution">
    <text evidence="2">The sequence shown here is derived from an EMBL/GenBank/DDBJ whole genome shotgun (WGS) entry which is preliminary data.</text>
</comment>
<proteinExistence type="predicted"/>
<dbReference type="AlphaFoldDB" id="A0A818G8E0"/>
<evidence type="ECO:0000313" key="2">
    <source>
        <dbReference type="EMBL" id="CAF3486032.1"/>
    </source>
</evidence>
<feature type="compositionally biased region" description="Polar residues" evidence="1">
    <location>
        <begin position="207"/>
        <end position="218"/>
    </location>
</feature>
<evidence type="ECO:0008006" key="4">
    <source>
        <dbReference type="Google" id="ProtNLM"/>
    </source>
</evidence>
<sequence>MASNTYAKAYRTDPRVQKNEEFAFISYMEEPNSFSVVSVKRLIDVDQFRKGFIREKNKNYRITVERIGTLVDMEQLAKETEELSTYTMNADIVSDTEEWLKRKKSVINKNQDQTNLDENRTYTTLTTSSFDELDKAVDVSRVSSDDDDDDDDDDENCDELQGKNKIIGYQHSITPLNREPATKSKKRKLSTISRRSSAKRLRPHDISTPTANQDTPDVNQSSYSILKELNHNFIHLRKQIGGLIQLYDHHKQTLELILHNQKKMVKAMRHHQIPIILSDDTGIQTSTNTTNGGSCVYKFSTGEELDLIQIPADRTKPNKFVLNAIDKIFKDEQELLDIDPRCLNTDKRITIIQDAVQIKFGLTCDELATVWIPMLECIKSKRRNIKAKHRKSTLISDIKDLSGCSENQLTQSNSSIVDFEKQSTQLISLIPQNMNIPEVNEQN</sequence>
<name>A0A818G8E0_9BILA</name>
<feature type="compositionally biased region" description="Acidic residues" evidence="1">
    <location>
        <begin position="145"/>
        <end position="158"/>
    </location>
</feature>
<feature type="region of interest" description="Disordered" evidence="1">
    <location>
        <begin position="140"/>
        <end position="218"/>
    </location>
</feature>